<dbReference type="GO" id="GO:0047355">
    <property type="term" value="F:CDP-glycerol glycerophosphotransferase activity"/>
    <property type="evidence" value="ECO:0007669"/>
    <property type="project" value="InterPro"/>
</dbReference>
<dbReference type="PANTHER" id="PTHR22916:SF64">
    <property type="entry name" value="TRANSFERASE, PUTATIVE-RELATED"/>
    <property type="match status" value="1"/>
</dbReference>
<dbReference type="Gene3D" id="3.40.50.12580">
    <property type="match status" value="1"/>
</dbReference>
<dbReference type="InterPro" id="IPR029044">
    <property type="entry name" value="Nucleotide-diphossugar_trans"/>
</dbReference>
<name>A0A369ND19_EGGLN</name>
<dbReference type="Pfam" id="PF04464">
    <property type="entry name" value="Glyphos_transf"/>
    <property type="match status" value="1"/>
</dbReference>
<dbReference type="SUPFAM" id="SSF53448">
    <property type="entry name" value="Nucleotide-diphospho-sugar transferases"/>
    <property type="match status" value="1"/>
</dbReference>
<sequence>MPGGAAKAKRCFSRGREVDSLSSSNHSSVTVSVIIPAYNSERGVAKAVESLQKQTIDENALEIILVNDGSTDSTSAICHELAGKASNIVVIDKENGGVGSARNAGIEAARGKYIAFLDSDDTLLPETLKAVTEFFDAHYDEIDVVSYPMRLYDAKREWPHVREQVLDHTGVFDLAKLQNAFALITNVNAVVKNNDELPRFREDLIVHEDELFFLTILLRKQRVGFCKAGAYRYQQSPDSTIGTKMHPYFQFEDNIGFWEELFAAHPGKAPLYLQASFLNEINWKIEQDLVFPYHYRPEEYKHALERIAALMERVDDDVIFTAPRSSEFLNHFFVSMKPSSHITCTTEERGITLNDGDRLLLCRRNVIIEFLRTRIEKGVLKLKGAIESVAFSHCQKPTLNIHANKEELAEVPLRLSSLSYHMSHTRTATFWGFDIEIPLERCSSISFSVSIDGCDFPTIVRFSKRASCNSENRIDSFSRGDYLVSLDRGKNRLEIRHKPSLFVKEASWLRNSIGVAKNNPKGFAVRAALKVRRKSSQPTWLYYDRTGVGGDNAYYQFLHDFEKKDGILRFYVTDDNMETIDSMFEERHKGSIVRFSSAKHKFMHLQAERIIASYIEHPNWRPFKQKALDALSDMIHYDLIYLQHGVLHAHMPWKYSADRLLTDYEVVSTPYETEVFTKTYGFLPQQLLKSGMPRYDRIETSQPSKRKILFAPSWRKYLVTESSDLKFGRRLQALLASSFWKETEAFLSSPQLGELLEEHDYELDIKLHPIFKVYNPEFEQFVTDRVHLVNDINESDYRVFITDYSSWVFDFVYLKRTVAYFLPDKTEFKAGLNGYRELDLPLEDGFGPLSRTGQELIDTVSSIILNDGKPDEVFRQRMENFFYHYDDNQCDRLYSELMRTWEQRGDK</sequence>
<dbReference type="Gene3D" id="3.90.550.10">
    <property type="entry name" value="Spore Coat Polysaccharide Biosynthesis Protein SpsA, Chain A"/>
    <property type="match status" value="1"/>
</dbReference>
<dbReference type="GO" id="GO:0016020">
    <property type="term" value="C:membrane"/>
    <property type="evidence" value="ECO:0007669"/>
    <property type="project" value="InterPro"/>
</dbReference>
<dbReference type="PANTHER" id="PTHR22916">
    <property type="entry name" value="GLYCOSYLTRANSFERASE"/>
    <property type="match status" value="1"/>
</dbReference>
<organism evidence="2 3">
    <name type="scientific">Eggerthella lenta</name>
    <name type="common">Eubacterium lentum</name>
    <dbReference type="NCBI Taxonomy" id="84112"/>
    <lineage>
        <taxon>Bacteria</taxon>
        <taxon>Bacillati</taxon>
        <taxon>Actinomycetota</taxon>
        <taxon>Coriobacteriia</taxon>
        <taxon>Eggerthellales</taxon>
        <taxon>Eggerthellaceae</taxon>
        <taxon>Eggerthella</taxon>
    </lineage>
</organism>
<evidence type="ECO:0000313" key="3">
    <source>
        <dbReference type="Proteomes" id="UP000253857"/>
    </source>
</evidence>
<reference evidence="2 3" key="1">
    <citation type="journal article" date="2018" name="Elife">
        <title>Discovery and characterization of a prevalent human gut bacterial enzyme sufficient for the inactivation of a family of plant toxins.</title>
        <authorList>
            <person name="Koppel N."/>
            <person name="Bisanz J.E."/>
            <person name="Pandelia M.E."/>
            <person name="Turnbaugh P.J."/>
            <person name="Balskus E.P."/>
        </authorList>
    </citation>
    <scope>NUCLEOTIDE SEQUENCE [LARGE SCALE GENOMIC DNA]</scope>
    <source>
        <strain evidence="2 3">FAA1-1-60AUCSF</strain>
    </source>
</reference>
<evidence type="ECO:0000313" key="2">
    <source>
        <dbReference type="EMBL" id="RDB87702.1"/>
    </source>
</evidence>
<dbReference type="CDD" id="cd00761">
    <property type="entry name" value="Glyco_tranf_GTA_type"/>
    <property type="match status" value="1"/>
</dbReference>
<comment type="caution">
    <text evidence="2">The sequence shown here is derived from an EMBL/GenBank/DDBJ whole genome shotgun (WGS) entry which is preliminary data.</text>
</comment>
<dbReference type="InterPro" id="IPR001173">
    <property type="entry name" value="Glyco_trans_2-like"/>
</dbReference>
<proteinExistence type="predicted"/>
<accession>A0A369ND19</accession>
<dbReference type="Proteomes" id="UP000253857">
    <property type="component" value="Unassembled WGS sequence"/>
</dbReference>
<protein>
    <recommendedName>
        <fullName evidence="1">Glycosyltransferase 2-like domain-containing protein</fullName>
    </recommendedName>
</protein>
<gene>
    <name evidence="2" type="ORF">C1871_04535</name>
</gene>
<dbReference type="InterPro" id="IPR043148">
    <property type="entry name" value="TagF_C"/>
</dbReference>
<evidence type="ECO:0000259" key="1">
    <source>
        <dbReference type="Pfam" id="PF00535"/>
    </source>
</evidence>
<dbReference type="InterPro" id="IPR007554">
    <property type="entry name" value="Glycerophosphate_synth"/>
</dbReference>
<dbReference type="Pfam" id="PF00535">
    <property type="entry name" value="Glycos_transf_2"/>
    <property type="match status" value="1"/>
</dbReference>
<dbReference type="EMBL" id="PPTY01000004">
    <property type="protein sequence ID" value="RDB87702.1"/>
    <property type="molecule type" value="Genomic_DNA"/>
</dbReference>
<dbReference type="AlphaFoldDB" id="A0A369ND19"/>
<feature type="domain" description="Glycosyltransferase 2-like" evidence="1">
    <location>
        <begin position="32"/>
        <end position="162"/>
    </location>
</feature>